<evidence type="ECO:0000256" key="1">
    <source>
        <dbReference type="RuleBase" id="RU003847"/>
    </source>
</evidence>
<dbReference type="OrthoDB" id="9805041at2"/>
<dbReference type="FunFam" id="3.10.20.30:FF:000002">
    <property type="entry name" value="GTP pyrophosphokinase (RelA/SpoT)"/>
    <property type="match status" value="1"/>
</dbReference>
<organism evidence="4 5">
    <name type="scientific">Luteibaculum oceani</name>
    <dbReference type="NCBI Taxonomy" id="1294296"/>
    <lineage>
        <taxon>Bacteria</taxon>
        <taxon>Pseudomonadati</taxon>
        <taxon>Bacteroidota</taxon>
        <taxon>Flavobacteriia</taxon>
        <taxon>Flavobacteriales</taxon>
        <taxon>Luteibaculaceae</taxon>
        <taxon>Luteibaculum</taxon>
    </lineage>
</organism>
<dbReference type="InterPro" id="IPR003607">
    <property type="entry name" value="HD/PDEase_dom"/>
</dbReference>
<dbReference type="InterPro" id="IPR004811">
    <property type="entry name" value="RelA/Spo_fam"/>
</dbReference>
<dbReference type="InterPro" id="IPR012676">
    <property type="entry name" value="TGS-like"/>
</dbReference>
<keyword evidence="2" id="KW-0175">Coiled coil</keyword>
<dbReference type="Gene3D" id="3.30.70.260">
    <property type="match status" value="1"/>
</dbReference>
<dbReference type="Proteomes" id="UP000321168">
    <property type="component" value="Unassembled WGS sequence"/>
</dbReference>
<comment type="function">
    <text evidence="1">In eubacteria ppGpp (guanosine 3'-diphosphate 5'-diphosphate) is a mediator of the stringent response that coordinates a variety of cellular activities in response to changes in nutritional abundance.</text>
</comment>
<dbReference type="InterPro" id="IPR007685">
    <property type="entry name" value="RelA_SpoT"/>
</dbReference>
<dbReference type="PANTHER" id="PTHR21262">
    <property type="entry name" value="GUANOSINE-3',5'-BIS DIPHOSPHATE 3'-PYROPHOSPHOHYDROLASE"/>
    <property type="match status" value="1"/>
</dbReference>
<dbReference type="SUPFAM" id="SSF55021">
    <property type="entry name" value="ACT-like"/>
    <property type="match status" value="1"/>
</dbReference>
<keyword evidence="5" id="KW-1185">Reference proteome</keyword>
<dbReference type="SUPFAM" id="SSF109604">
    <property type="entry name" value="HD-domain/PDEase-like"/>
    <property type="match status" value="1"/>
</dbReference>
<feature type="coiled-coil region" evidence="2">
    <location>
        <begin position="487"/>
        <end position="514"/>
    </location>
</feature>
<gene>
    <name evidence="4" type="ORF">FRX97_05390</name>
</gene>
<dbReference type="Gene3D" id="3.30.460.10">
    <property type="entry name" value="Beta Polymerase, domain 2"/>
    <property type="match status" value="1"/>
</dbReference>
<dbReference type="AlphaFoldDB" id="A0A5C6V9K9"/>
<dbReference type="GO" id="GO:0005886">
    <property type="term" value="C:plasma membrane"/>
    <property type="evidence" value="ECO:0007669"/>
    <property type="project" value="TreeGrafter"/>
</dbReference>
<dbReference type="InterPro" id="IPR033655">
    <property type="entry name" value="TGS_RelA/SpoT"/>
</dbReference>
<dbReference type="InterPro" id="IPR002912">
    <property type="entry name" value="ACT_dom"/>
</dbReference>
<name>A0A5C6V9K9_9FLAO</name>
<dbReference type="InterPro" id="IPR045865">
    <property type="entry name" value="ACT-like_dom_sf"/>
</dbReference>
<dbReference type="InterPro" id="IPR043519">
    <property type="entry name" value="NT_sf"/>
</dbReference>
<dbReference type="PROSITE" id="PS51880">
    <property type="entry name" value="TGS"/>
    <property type="match status" value="1"/>
</dbReference>
<dbReference type="PANTHER" id="PTHR21262:SF31">
    <property type="entry name" value="GTP PYROPHOSPHOKINASE"/>
    <property type="match status" value="1"/>
</dbReference>
<dbReference type="NCBIfam" id="TIGR00691">
    <property type="entry name" value="spoT_relA"/>
    <property type="match status" value="1"/>
</dbReference>
<proteinExistence type="inferred from homology"/>
<dbReference type="CDD" id="cd00077">
    <property type="entry name" value="HDc"/>
    <property type="match status" value="1"/>
</dbReference>
<dbReference type="Pfam" id="PF02824">
    <property type="entry name" value="TGS"/>
    <property type="match status" value="1"/>
</dbReference>
<dbReference type="GO" id="GO:0015969">
    <property type="term" value="P:guanosine tetraphosphate metabolic process"/>
    <property type="evidence" value="ECO:0007669"/>
    <property type="project" value="InterPro"/>
</dbReference>
<dbReference type="Pfam" id="PF13291">
    <property type="entry name" value="ACT_4"/>
    <property type="match status" value="1"/>
</dbReference>
<dbReference type="InterPro" id="IPR012675">
    <property type="entry name" value="Beta-grasp_dom_sf"/>
</dbReference>
<dbReference type="InterPro" id="IPR004095">
    <property type="entry name" value="TGS"/>
</dbReference>
<dbReference type="CDD" id="cd05399">
    <property type="entry name" value="NT_Rel-Spo_like"/>
    <property type="match status" value="1"/>
</dbReference>
<keyword evidence="4" id="KW-0378">Hydrolase</keyword>
<accession>A0A5C6V9K9</accession>
<dbReference type="Pfam" id="PF04607">
    <property type="entry name" value="RelA_SpoT"/>
    <property type="match status" value="1"/>
</dbReference>
<dbReference type="EMBL" id="VORB01000004">
    <property type="protein sequence ID" value="TXC81440.1"/>
    <property type="molecule type" value="Genomic_DNA"/>
</dbReference>
<dbReference type="CDD" id="cd01668">
    <property type="entry name" value="TGS_RSH"/>
    <property type="match status" value="1"/>
</dbReference>
<dbReference type="GO" id="GO:0016787">
    <property type="term" value="F:hydrolase activity"/>
    <property type="evidence" value="ECO:0007669"/>
    <property type="project" value="UniProtKB-KW"/>
</dbReference>
<protein>
    <submittedName>
        <fullName evidence="4">Bifunctional (P)ppGpp synthetase/guanosine-3',5'-bis(Diphosphate) 3'-pyrophosphohydrolase</fullName>
    </submittedName>
</protein>
<sequence>MTELQLEQERTEIKNAYRGLLRACKRVRSKEDTREIRRAFDIALDAHKDMRRKSGEPYIYHPIAVARITAEEIGLGTTGIICALLHDTVEDTEITLDDIENWFGPKCRQIIDGLTKISGVFDQTSSIQAENFRKMLLTLSDDVRVILIKLADRLHNMRTLESMRKDKQLKIANETLYLYAPLAHRLGLYAIKSELEDLALKYTEPEIYNEITTKLEKTKAVRNRFINRFTLPIKRELDKLGVPYSIKGRTKSISSIFNKIKNKNIPFEEIYDIFAIRIILDSAPNAEKADCWRAYSIVTDFYQPNPDRLRDWISTPKGNGYESLHTTVMSPTGKWVEVQIRTERMDEIAEKGYAAHWKYKETAKGESNLDLWLTKIRDLIENPGNEALDFIDEFKMNLFADEIFIFTPNGDLKTLPKGATALDFAFEIHSEIGARCIGAKVNHKLVPLSYGLKSGDQIEIITSDKQKPKEDWLKYVSTARAKSKIKHELKEEKKRIAEDGKERLQRKLNHLKIEFNSDNVQTLQNFYEQETGLDFYYKIAKDKINLSRIKELEVVKGNLKLPKAPSNRKKSETPPTLLTSPKNKDQVILIGDQSGAFEYKLAPCCNPIPGDQVFGFITINDGIKIHRENCPNAVQLMAHYAYRIIKAKWNSDNVVEFLAGVRFTGIDDIGLVHSITQTISKQMNINMKTISFESHDGIFEGKIIVYVTDTDHLDNLVKELKSLKGISTIERIEVE</sequence>
<dbReference type="SUPFAM" id="SSF81271">
    <property type="entry name" value="TGS-like"/>
    <property type="match status" value="1"/>
</dbReference>
<dbReference type="Pfam" id="PF13328">
    <property type="entry name" value="HD_4"/>
    <property type="match status" value="1"/>
</dbReference>
<reference evidence="4 5" key="1">
    <citation type="submission" date="2019-08" db="EMBL/GenBank/DDBJ databases">
        <title>Genome of Luteibaculum oceani JCM 18817.</title>
        <authorList>
            <person name="Bowman J.P."/>
        </authorList>
    </citation>
    <scope>NUCLEOTIDE SEQUENCE [LARGE SCALE GENOMIC DNA]</scope>
    <source>
        <strain evidence="4 5">JCM 18817</strain>
    </source>
</reference>
<comment type="similarity">
    <text evidence="1">Belongs to the relA/spoT family.</text>
</comment>
<dbReference type="Gene3D" id="1.10.3210.10">
    <property type="entry name" value="Hypothetical protein af1432"/>
    <property type="match status" value="1"/>
</dbReference>
<evidence type="ECO:0000313" key="5">
    <source>
        <dbReference type="Proteomes" id="UP000321168"/>
    </source>
</evidence>
<evidence type="ECO:0000256" key="2">
    <source>
        <dbReference type="SAM" id="Coils"/>
    </source>
</evidence>
<dbReference type="Gene3D" id="3.10.20.30">
    <property type="match status" value="1"/>
</dbReference>
<dbReference type="RefSeq" id="WP_147014169.1">
    <property type="nucleotide sequence ID" value="NZ_VORB01000004.1"/>
</dbReference>
<dbReference type="SMART" id="SM00954">
    <property type="entry name" value="RelA_SpoT"/>
    <property type="match status" value="1"/>
</dbReference>
<feature type="domain" description="TGS" evidence="3">
    <location>
        <begin position="401"/>
        <end position="462"/>
    </location>
</feature>
<dbReference type="SMART" id="SM00471">
    <property type="entry name" value="HDc"/>
    <property type="match status" value="1"/>
</dbReference>
<comment type="caution">
    <text evidence="4">The sequence shown here is derived from an EMBL/GenBank/DDBJ whole genome shotgun (WGS) entry which is preliminary data.</text>
</comment>
<evidence type="ECO:0000313" key="4">
    <source>
        <dbReference type="EMBL" id="TXC81440.1"/>
    </source>
</evidence>
<dbReference type="SUPFAM" id="SSF81301">
    <property type="entry name" value="Nucleotidyltransferase"/>
    <property type="match status" value="1"/>
</dbReference>
<dbReference type="FunFam" id="1.10.3210.10:FF:000001">
    <property type="entry name" value="GTP pyrophosphokinase RelA"/>
    <property type="match status" value="1"/>
</dbReference>
<evidence type="ECO:0000259" key="3">
    <source>
        <dbReference type="PROSITE" id="PS51880"/>
    </source>
</evidence>